<dbReference type="PANTHER" id="PTHR30404:SF0">
    <property type="entry name" value="N-ACETYLMURAMOYL-L-ALANINE AMIDASE AMIC"/>
    <property type="match status" value="1"/>
</dbReference>
<evidence type="ECO:0000313" key="4">
    <source>
        <dbReference type="Proteomes" id="UP000252100"/>
    </source>
</evidence>
<dbReference type="InterPro" id="IPR002508">
    <property type="entry name" value="MurNAc-LAA_cat"/>
</dbReference>
<evidence type="ECO:0000256" key="1">
    <source>
        <dbReference type="ARBA" id="ARBA00022801"/>
    </source>
</evidence>
<dbReference type="CDD" id="cd02696">
    <property type="entry name" value="MurNAc-LAA"/>
    <property type="match status" value="1"/>
</dbReference>
<dbReference type="PANTHER" id="PTHR30404">
    <property type="entry name" value="N-ACETYLMURAMOYL-L-ALANINE AMIDASE"/>
    <property type="match status" value="1"/>
</dbReference>
<dbReference type="AlphaFoldDB" id="A0A345C0F3"/>
<keyword evidence="4" id="KW-1185">Reference proteome</keyword>
<dbReference type="Gene3D" id="3.40.630.40">
    <property type="entry name" value="Zn-dependent exopeptidases"/>
    <property type="match status" value="1"/>
</dbReference>
<dbReference type="EC" id="3.5.1.28" evidence="3"/>
<proteinExistence type="predicted"/>
<dbReference type="KEGG" id="rue:DT065_12100"/>
<protein>
    <submittedName>
        <fullName evidence="3">N-acetylmuramoyl-L-alanine amidase CwlD</fullName>
        <ecNumber evidence="3">3.5.1.28</ecNumber>
    </submittedName>
</protein>
<dbReference type="InterPro" id="IPR050695">
    <property type="entry name" value="N-acetylmuramoyl_amidase_3"/>
</dbReference>
<dbReference type="OrthoDB" id="9806267at2"/>
<dbReference type="SUPFAM" id="SSF53187">
    <property type="entry name" value="Zn-dependent exopeptidases"/>
    <property type="match status" value="1"/>
</dbReference>
<reference evidence="3 4" key="1">
    <citation type="journal article" date="2018" name="J. Microbiol.">
        <title>Salicibibacter kimchii gen. nov., sp. nov., a moderately halophilic and alkalitolerant bacterium in the family Bacillaceae, isolated from kimchi.</title>
        <authorList>
            <person name="Jang J.Y."/>
            <person name="Oh Y.J."/>
            <person name="Lim S.K."/>
            <person name="Park H.K."/>
            <person name="Lee C."/>
            <person name="Kim J.Y."/>
            <person name="Lee M.A."/>
            <person name="Choi H.J."/>
        </authorList>
    </citation>
    <scope>NUCLEOTIDE SEQUENCE [LARGE SCALE GENOMIC DNA]</scope>
    <source>
        <strain evidence="3 4">NKC1-1</strain>
    </source>
</reference>
<dbReference type="GO" id="GO:0009253">
    <property type="term" value="P:peptidoglycan catabolic process"/>
    <property type="evidence" value="ECO:0007669"/>
    <property type="project" value="InterPro"/>
</dbReference>
<dbReference type="RefSeq" id="WP_114373730.1">
    <property type="nucleotide sequence ID" value="NZ_CP031092.1"/>
</dbReference>
<evidence type="ECO:0000259" key="2">
    <source>
        <dbReference type="SMART" id="SM00646"/>
    </source>
</evidence>
<dbReference type="GO" id="GO:0030288">
    <property type="term" value="C:outer membrane-bounded periplasmic space"/>
    <property type="evidence" value="ECO:0007669"/>
    <property type="project" value="TreeGrafter"/>
</dbReference>
<sequence>MKKKIWLAAPLLALALIVGMYTIFSVEWSEHTSGLDLPLSGQVIVIDPGHGGVDGGSSSREGLMEDDVALEISFKLRDYLQSAGALVLMTREEDVDLAAPSTEGLRNRKVEDLQKRVQLINESGSDFFISMHLNAGSPTWRGAQTFYNPAFTESQTMGETVQGELTRQLENTNRKAAGVNNIYMLDSTEIPGLLIEAGFLSNPEEAGRFEDEEYLDQMAASIYQGLVRYFDAENDTD</sequence>
<dbReference type="InterPro" id="IPR014234">
    <property type="entry name" value="Spore_CwlD"/>
</dbReference>
<dbReference type="SMART" id="SM00646">
    <property type="entry name" value="Ami_3"/>
    <property type="match status" value="1"/>
</dbReference>
<keyword evidence="1 3" id="KW-0378">Hydrolase</keyword>
<dbReference type="Proteomes" id="UP000252100">
    <property type="component" value="Chromosome"/>
</dbReference>
<accession>A0A345C0F3</accession>
<name>A0A345C0F3_9BACI</name>
<organism evidence="3 4">
    <name type="scientific">Salicibibacter kimchii</name>
    <dbReference type="NCBI Taxonomy" id="2099786"/>
    <lineage>
        <taxon>Bacteria</taxon>
        <taxon>Bacillati</taxon>
        <taxon>Bacillota</taxon>
        <taxon>Bacilli</taxon>
        <taxon>Bacillales</taxon>
        <taxon>Bacillaceae</taxon>
        <taxon>Salicibibacter</taxon>
    </lineage>
</organism>
<feature type="domain" description="MurNAc-LAA" evidence="2">
    <location>
        <begin position="117"/>
        <end position="227"/>
    </location>
</feature>
<dbReference type="GO" id="GO:0008745">
    <property type="term" value="F:N-acetylmuramoyl-L-alanine amidase activity"/>
    <property type="evidence" value="ECO:0007669"/>
    <property type="project" value="UniProtKB-EC"/>
</dbReference>
<dbReference type="NCBIfam" id="TIGR02883">
    <property type="entry name" value="spore_cwlD"/>
    <property type="match status" value="1"/>
</dbReference>
<evidence type="ECO:0000313" key="3">
    <source>
        <dbReference type="EMBL" id="AXF56684.1"/>
    </source>
</evidence>
<dbReference type="Pfam" id="PF01520">
    <property type="entry name" value="Amidase_3"/>
    <property type="match status" value="1"/>
</dbReference>
<gene>
    <name evidence="3" type="primary">cwlD</name>
    <name evidence="3" type="ORF">DT065_12100</name>
</gene>
<dbReference type="EMBL" id="CP031092">
    <property type="protein sequence ID" value="AXF56684.1"/>
    <property type="molecule type" value="Genomic_DNA"/>
</dbReference>